<dbReference type="Gene3D" id="3.40.50.10330">
    <property type="entry name" value="Probable inorganic polyphosphate/atp-NAD kinase, domain 1"/>
    <property type="match status" value="1"/>
</dbReference>
<organism evidence="2 3">
    <name type="scientific">Azohydromonas lata</name>
    <dbReference type="NCBI Taxonomy" id="45677"/>
    <lineage>
        <taxon>Bacteria</taxon>
        <taxon>Pseudomonadati</taxon>
        <taxon>Pseudomonadota</taxon>
        <taxon>Betaproteobacteria</taxon>
        <taxon>Burkholderiales</taxon>
        <taxon>Sphaerotilaceae</taxon>
        <taxon>Azohydromonas</taxon>
    </lineage>
</organism>
<keyword evidence="2" id="KW-0808">Transferase</keyword>
<reference evidence="2 3" key="1">
    <citation type="submission" date="2023-11" db="EMBL/GenBank/DDBJ databases">
        <title>Draft genome of Azohydromonas lata strain H1 (DSM1123), a polyhydroxyalkanoate producer.</title>
        <authorList>
            <person name="Traversa D."/>
            <person name="D'Addabbo P."/>
            <person name="Pazzani C."/>
            <person name="Manzari C."/>
            <person name="Chiara M."/>
            <person name="Scrascia M."/>
        </authorList>
    </citation>
    <scope>NUCLEOTIDE SEQUENCE [LARGE SCALE GENOMIC DNA]</scope>
    <source>
        <strain evidence="2 3">H1</strain>
    </source>
</reference>
<evidence type="ECO:0000313" key="2">
    <source>
        <dbReference type="EMBL" id="MDZ5455966.1"/>
    </source>
</evidence>
<dbReference type="EMBL" id="JAXOJX010000005">
    <property type="protein sequence ID" value="MDZ5455966.1"/>
    <property type="molecule type" value="Genomic_DNA"/>
</dbReference>
<dbReference type="PANTHER" id="PTHR12358:SF54">
    <property type="entry name" value="SPHINGOSINE KINASE RELATED PROTEIN"/>
    <property type="match status" value="1"/>
</dbReference>
<dbReference type="SMART" id="SM00046">
    <property type="entry name" value="DAGKc"/>
    <property type="match status" value="1"/>
</dbReference>
<dbReference type="Proteomes" id="UP001293718">
    <property type="component" value="Unassembled WGS sequence"/>
</dbReference>
<dbReference type="RefSeq" id="WP_322464651.1">
    <property type="nucleotide sequence ID" value="NZ_JAXOJX010000005.1"/>
</dbReference>
<dbReference type="Gene3D" id="2.60.200.40">
    <property type="match status" value="1"/>
</dbReference>
<dbReference type="PANTHER" id="PTHR12358">
    <property type="entry name" value="SPHINGOSINE KINASE"/>
    <property type="match status" value="1"/>
</dbReference>
<comment type="caution">
    <text evidence="2">The sequence shown here is derived from an EMBL/GenBank/DDBJ whole genome shotgun (WGS) entry which is preliminary data.</text>
</comment>
<feature type="domain" description="DAGKc" evidence="1">
    <location>
        <begin position="64"/>
        <end position="155"/>
    </location>
</feature>
<dbReference type="Pfam" id="PF00781">
    <property type="entry name" value="DAGK_cat"/>
    <property type="match status" value="1"/>
</dbReference>
<sequence>MPTTTIAAADPRVQAPAEAGDGAGLALAIVLNCGSGHLETQERLQTLHGVLQAAGRRHEVFCIDGQRPPAEVAAQAVDWAVAQGGAVVAAGGDGTLNTVAQALLPTGLPMGVLPQGTFNYFARNHGIPTDMEQAVHALLTARVRPVQLGLLNDRVFLVNASLGLYPQLLQDRESFKKQFGRYRFNAMLAALGTILRQHRQWTLELDLGGRSVVVRTPTLFVGNNRLQLEQLGLAEAAAAGSLTAVMVKPVGRLGLLGLALRGALGRLAEAANAVDFSFRRLTVTPAHGARGRRLRVALDGEVLTMRTPLTFAVSPTPLRLLVPAGDAQDVPAGGAAAREAGSDAASGAAPARAAPAVWAGAAGAAGQP</sequence>
<dbReference type="InterPro" id="IPR001206">
    <property type="entry name" value="Diacylglycerol_kinase_cat_dom"/>
</dbReference>
<keyword evidence="2" id="KW-0418">Kinase</keyword>
<evidence type="ECO:0000259" key="1">
    <source>
        <dbReference type="PROSITE" id="PS50146"/>
    </source>
</evidence>
<dbReference type="GO" id="GO:0016301">
    <property type="term" value="F:kinase activity"/>
    <property type="evidence" value="ECO:0007669"/>
    <property type="project" value="UniProtKB-KW"/>
</dbReference>
<dbReference type="InterPro" id="IPR017438">
    <property type="entry name" value="ATP-NAD_kinase_N"/>
</dbReference>
<name>A0ABU5IA34_9BURK</name>
<dbReference type="SUPFAM" id="SSF111331">
    <property type="entry name" value="NAD kinase/diacylglycerol kinase-like"/>
    <property type="match status" value="1"/>
</dbReference>
<dbReference type="InterPro" id="IPR050187">
    <property type="entry name" value="Lipid_Phosphate_FormReg"/>
</dbReference>
<dbReference type="PROSITE" id="PS50146">
    <property type="entry name" value="DAGK"/>
    <property type="match status" value="1"/>
</dbReference>
<gene>
    <name evidence="2" type="ORF">SM757_05220</name>
</gene>
<proteinExistence type="predicted"/>
<accession>A0ABU5IA34</accession>
<protein>
    <submittedName>
        <fullName evidence="2">Diacylglycerol kinase family protein</fullName>
    </submittedName>
</protein>
<keyword evidence="3" id="KW-1185">Reference proteome</keyword>
<dbReference type="InterPro" id="IPR016064">
    <property type="entry name" value="NAD/diacylglycerol_kinase_sf"/>
</dbReference>
<evidence type="ECO:0000313" key="3">
    <source>
        <dbReference type="Proteomes" id="UP001293718"/>
    </source>
</evidence>